<dbReference type="InterPro" id="IPR016032">
    <property type="entry name" value="Sig_transdc_resp-reg_C-effctor"/>
</dbReference>
<comment type="caution">
    <text evidence="6">The sequence shown here is derived from an EMBL/GenBank/DDBJ whole genome shotgun (WGS) entry which is preliminary data.</text>
</comment>
<dbReference type="GO" id="GO:0000160">
    <property type="term" value="P:phosphorelay signal transduction system"/>
    <property type="evidence" value="ECO:0007669"/>
    <property type="project" value="InterPro"/>
</dbReference>
<sequence>MSTTSASPTRSLSTSRTRSACRASTTRSPAPTRSPACRAVTSSGGEVVTFLLRSDPTPRITAPDVIRLAAVVRTSPRRTPDCRYSAAHGPHVTRPLRLAIVDDYAVVVAGVAAILAEEQIDVVETEACLPVVADVDVVLYDTFAQIQGSQLDLEDFVRDSGAPVVIYSWNLDAQLIQQAVDRGARGYLSKVLTGPEIVAALRRVMDGEVVVMPGDHETSVGSEGDWPGRAAGLSPREAEVIALITQGLSNQAIADRAYLSINSVKTYVRIAYRKIGVQSRAQAVLWGVRNGFEPDTLRTVDGSLLVRPPTGGPL</sequence>
<evidence type="ECO:0000313" key="7">
    <source>
        <dbReference type="Proteomes" id="UP000523955"/>
    </source>
</evidence>
<feature type="domain" description="Response regulatory" evidence="5">
    <location>
        <begin position="97"/>
        <end position="205"/>
    </location>
</feature>
<dbReference type="InterPro" id="IPR036388">
    <property type="entry name" value="WH-like_DNA-bd_sf"/>
</dbReference>
<feature type="region of interest" description="Disordered" evidence="3">
    <location>
        <begin position="1"/>
        <end position="39"/>
    </location>
</feature>
<dbReference type="Gene3D" id="1.10.10.10">
    <property type="entry name" value="Winged helix-like DNA-binding domain superfamily/Winged helix DNA-binding domain"/>
    <property type="match status" value="1"/>
</dbReference>
<evidence type="ECO:0000256" key="2">
    <source>
        <dbReference type="PROSITE-ProRule" id="PRU00169"/>
    </source>
</evidence>
<gene>
    <name evidence="6" type="ORF">H5V45_19650</name>
</gene>
<accession>A0A7X0RJY7</accession>
<dbReference type="PROSITE" id="PS50043">
    <property type="entry name" value="HTH_LUXR_2"/>
    <property type="match status" value="1"/>
</dbReference>
<dbReference type="SUPFAM" id="SSF46894">
    <property type="entry name" value="C-terminal effector domain of the bipartite response regulators"/>
    <property type="match status" value="1"/>
</dbReference>
<dbReference type="InterPro" id="IPR001789">
    <property type="entry name" value="Sig_transdc_resp-reg_receiver"/>
</dbReference>
<dbReference type="PRINTS" id="PR00038">
    <property type="entry name" value="HTHLUXR"/>
</dbReference>
<dbReference type="Gene3D" id="3.40.50.2300">
    <property type="match status" value="1"/>
</dbReference>
<evidence type="ECO:0000313" key="6">
    <source>
        <dbReference type="EMBL" id="MBB6629545.1"/>
    </source>
</evidence>
<proteinExistence type="predicted"/>
<evidence type="ECO:0000256" key="3">
    <source>
        <dbReference type="SAM" id="MobiDB-lite"/>
    </source>
</evidence>
<evidence type="ECO:0000256" key="1">
    <source>
        <dbReference type="ARBA" id="ARBA00023125"/>
    </source>
</evidence>
<dbReference type="GO" id="GO:0003677">
    <property type="term" value="F:DNA binding"/>
    <property type="evidence" value="ECO:0007669"/>
    <property type="project" value="UniProtKB-KW"/>
</dbReference>
<protein>
    <submittedName>
        <fullName evidence="6">Response regulator transcription factor</fullName>
    </submittedName>
</protein>
<feature type="modified residue" description="4-aspartylphosphate" evidence="2">
    <location>
        <position position="141"/>
    </location>
</feature>
<organism evidence="6 7">
    <name type="scientific">Nocardioides luti</name>
    <dbReference type="NCBI Taxonomy" id="2761101"/>
    <lineage>
        <taxon>Bacteria</taxon>
        <taxon>Bacillati</taxon>
        <taxon>Actinomycetota</taxon>
        <taxon>Actinomycetes</taxon>
        <taxon>Propionibacteriales</taxon>
        <taxon>Nocardioidaceae</taxon>
        <taxon>Nocardioides</taxon>
    </lineage>
</organism>
<dbReference type="Proteomes" id="UP000523955">
    <property type="component" value="Unassembled WGS sequence"/>
</dbReference>
<dbReference type="GO" id="GO:0006355">
    <property type="term" value="P:regulation of DNA-templated transcription"/>
    <property type="evidence" value="ECO:0007669"/>
    <property type="project" value="InterPro"/>
</dbReference>
<reference evidence="6 7" key="1">
    <citation type="submission" date="2020-08" db="EMBL/GenBank/DDBJ databases">
        <authorList>
            <person name="Seo M.-J."/>
        </authorList>
    </citation>
    <scope>NUCLEOTIDE SEQUENCE [LARGE SCALE GENOMIC DNA]</scope>
    <source>
        <strain evidence="6 7">KIGAM211</strain>
    </source>
</reference>
<evidence type="ECO:0000259" key="4">
    <source>
        <dbReference type="PROSITE" id="PS50043"/>
    </source>
</evidence>
<dbReference type="PANTHER" id="PTHR43214">
    <property type="entry name" value="TWO-COMPONENT RESPONSE REGULATOR"/>
    <property type="match status" value="1"/>
</dbReference>
<dbReference type="CDD" id="cd06170">
    <property type="entry name" value="LuxR_C_like"/>
    <property type="match status" value="1"/>
</dbReference>
<dbReference type="InterPro" id="IPR000792">
    <property type="entry name" value="Tscrpt_reg_LuxR_C"/>
</dbReference>
<dbReference type="SUPFAM" id="SSF52172">
    <property type="entry name" value="CheY-like"/>
    <property type="match status" value="1"/>
</dbReference>
<dbReference type="PANTHER" id="PTHR43214:SF42">
    <property type="entry name" value="TRANSCRIPTIONAL REGULATORY PROTEIN DESR"/>
    <property type="match status" value="1"/>
</dbReference>
<feature type="compositionally biased region" description="Low complexity" evidence="3">
    <location>
        <begin position="1"/>
        <end position="30"/>
    </location>
</feature>
<dbReference type="EMBL" id="JACKXE010000002">
    <property type="protein sequence ID" value="MBB6629545.1"/>
    <property type="molecule type" value="Genomic_DNA"/>
</dbReference>
<name>A0A7X0RJY7_9ACTN</name>
<keyword evidence="2" id="KW-0597">Phosphoprotein</keyword>
<dbReference type="PROSITE" id="PS50110">
    <property type="entry name" value="RESPONSE_REGULATORY"/>
    <property type="match status" value="1"/>
</dbReference>
<feature type="domain" description="HTH luxR-type" evidence="4">
    <location>
        <begin position="226"/>
        <end position="291"/>
    </location>
</feature>
<dbReference type="InterPro" id="IPR011006">
    <property type="entry name" value="CheY-like_superfamily"/>
</dbReference>
<evidence type="ECO:0000259" key="5">
    <source>
        <dbReference type="PROSITE" id="PS50110"/>
    </source>
</evidence>
<keyword evidence="1" id="KW-0238">DNA-binding</keyword>
<dbReference type="InterPro" id="IPR039420">
    <property type="entry name" value="WalR-like"/>
</dbReference>
<dbReference type="SMART" id="SM00421">
    <property type="entry name" value="HTH_LUXR"/>
    <property type="match status" value="1"/>
</dbReference>
<dbReference type="Pfam" id="PF00196">
    <property type="entry name" value="GerE"/>
    <property type="match status" value="1"/>
</dbReference>
<keyword evidence="7" id="KW-1185">Reference proteome</keyword>
<dbReference type="AlphaFoldDB" id="A0A7X0RJY7"/>